<dbReference type="EMBL" id="LBXD01000010">
    <property type="protein sequence ID" value="KKR23647.1"/>
    <property type="molecule type" value="Genomic_DNA"/>
</dbReference>
<accession>A0A0G0SDB3</accession>
<evidence type="ECO:0000313" key="1">
    <source>
        <dbReference type="EMBL" id="KKR23647.1"/>
    </source>
</evidence>
<gene>
    <name evidence="1" type="ORF">UT53_C0010G0001</name>
</gene>
<comment type="caution">
    <text evidence="1">The sequence shown here is derived from an EMBL/GenBank/DDBJ whole genome shotgun (WGS) entry which is preliminary data.</text>
</comment>
<reference evidence="1 2" key="1">
    <citation type="journal article" date="2015" name="Nature">
        <title>rRNA introns, odd ribosomes, and small enigmatic genomes across a large radiation of phyla.</title>
        <authorList>
            <person name="Brown C.T."/>
            <person name="Hug L.A."/>
            <person name="Thomas B.C."/>
            <person name="Sharon I."/>
            <person name="Castelle C.J."/>
            <person name="Singh A."/>
            <person name="Wilkins M.J."/>
            <person name="Williams K.H."/>
            <person name="Banfield J.F."/>
        </authorList>
    </citation>
    <scope>NUCLEOTIDE SEQUENCE [LARGE SCALE GENOMIC DNA]</scope>
</reference>
<proteinExistence type="predicted"/>
<sequence length="163" mass="18515">MGEMQVAFIELLKYINSSRPKLNFTGISREVNNRLFKNNSVSLPTVVLWINKLISCGAILRTIDNHLEFPDSRLGNIDKITTALFSKAHGRKDRWAIVTNIFGLTKERGVIDITDHIIPEVIATVEAKTVDTQTTVLSQEIRKRLDEFAHMKEDLLRLEASLI</sequence>
<dbReference type="Proteomes" id="UP000034764">
    <property type="component" value="Unassembled WGS sequence"/>
</dbReference>
<dbReference type="AlphaFoldDB" id="A0A0G0SDB3"/>
<evidence type="ECO:0000313" key="2">
    <source>
        <dbReference type="Proteomes" id="UP000034764"/>
    </source>
</evidence>
<name>A0A0G0SDB3_9BACT</name>
<organism evidence="1 2">
    <name type="scientific">Candidatus Yanofskybacteria bacterium GW2011_GWD2_39_48</name>
    <dbReference type="NCBI Taxonomy" id="1619031"/>
    <lineage>
        <taxon>Bacteria</taxon>
        <taxon>Candidatus Yanofskyibacteriota</taxon>
    </lineage>
</organism>
<protein>
    <submittedName>
        <fullName evidence="1">Uncharacterized protein</fullName>
    </submittedName>
</protein>
<feature type="non-terminal residue" evidence="1">
    <location>
        <position position="163"/>
    </location>
</feature>